<feature type="domain" description="GIY-YIG" evidence="3">
    <location>
        <begin position="6"/>
        <end position="93"/>
    </location>
</feature>
<dbReference type="AlphaFoldDB" id="A0A0F9CIK9"/>
<reference evidence="4" key="1">
    <citation type="journal article" date="2015" name="Nature">
        <title>Complex archaea that bridge the gap between prokaryotes and eukaryotes.</title>
        <authorList>
            <person name="Spang A."/>
            <person name="Saw J.H."/>
            <person name="Jorgensen S.L."/>
            <person name="Zaremba-Niedzwiedzka K."/>
            <person name="Martijn J."/>
            <person name="Lind A.E."/>
            <person name="van Eijk R."/>
            <person name="Schleper C."/>
            <person name="Guy L."/>
            <person name="Ettema T.J."/>
        </authorList>
    </citation>
    <scope>NUCLEOTIDE SEQUENCE</scope>
</reference>
<accession>A0A0F9CIK9</accession>
<organism evidence="4">
    <name type="scientific">marine sediment metagenome</name>
    <dbReference type="NCBI Taxonomy" id="412755"/>
    <lineage>
        <taxon>unclassified sequences</taxon>
        <taxon>metagenomes</taxon>
        <taxon>ecological metagenomes</taxon>
    </lineage>
</organism>
<dbReference type="SUPFAM" id="SSF82771">
    <property type="entry name" value="GIY-YIG endonuclease"/>
    <property type="match status" value="1"/>
</dbReference>
<protein>
    <recommendedName>
        <fullName evidence="3">GIY-YIG domain-containing protein</fullName>
    </recommendedName>
</protein>
<sequence length="239" mass="27350">MKQNLTYGYIYLIENNINDKRYVGQTIDPDKREYAHLNGFSDCPYLKAAINKHGSFHFQFVLLESCNTLEDLNRRECFWIKELNTLAPHGYNLTGGGEGMSSPSPETRIKLRTAKRGVNSPWWGKKLSNSHKKKLSDAKKGKKLSEAHKKKLSESSKRLSGDKHPKYGKPVSAETSVKLSLALKGKPSHRRGKKLPEEHCRRISEAMKGRIPSEETKRKISEANKRYWAQKKQVAQEQI</sequence>
<dbReference type="PROSITE" id="PS50164">
    <property type="entry name" value="GIY_YIG"/>
    <property type="match status" value="1"/>
</dbReference>
<evidence type="ECO:0000256" key="1">
    <source>
        <dbReference type="ARBA" id="ARBA00010045"/>
    </source>
</evidence>
<dbReference type="GO" id="GO:0003677">
    <property type="term" value="F:DNA binding"/>
    <property type="evidence" value="ECO:0007669"/>
    <property type="project" value="InterPro"/>
</dbReference>
<feature type="compositionally biased region" description="Basic and acidic residues" evidence="2">
    <location>
        <begin position="194"/>
        <end position="219"/>
    </location>
</feature>
<dbReference type="SMART" id="SM00496">
    <property type="entry name" value="IENR2"/>
    <property type="match status" value="5"/>
</dbReference>
<gene>
    <name evidence="4" type="ORF">LCGC14_2396980</name>
</gene>
<comment type="caution">
    <text evidence="4">The sequence shown here is derived from an EMBL/GenBank/DDBJ whole genome shotgun (WGS) entry which is preliminary data.</text>
</comment>
<feature type="region of interest" description="Disordered" evidence="2">
    <location>
        <begin position="120"/>
        <end position="219"/>
    </location>
</feature>
<evidence type="ECO:0000259" key="3">
    <source>
        <dbReference type="PROSITE" id="PS50164"/>
    </source>
</evidence>
<dbReference type="Pfam" id="PF07460">
    <property type="entry name" value="NUMOD3"/>
    <property type="match status" value="3"/>
</dbReference>
<evidence type="ECO:0000313" key="4">
    <source>
        <dbReference type="EMBL" id="KKL26267.1"/>
    </source>
</evidence>
<dbReference type="NCBIfam" id="TIGR01453">
    <property type="entry name" value="grpIintron_endo"/>
    <property type="match status" value="1"/>
</dbReference>
<dbReference type="InterPro" id="IPR006350">
    <property type="entry name" value="Intron_endoG1"/>
</dbReference>
<evidence type="ECO:0000256" key="2">
    <source>
        <dbReference type="SAM" id="MobiDB-lite"/>
    </source>
</evidence>
<dbReference type="InterPro" id="IPR035901">
    <property type="entry name" value="GIY-YIG_endonuc_sf"/>
</dbReference>
<dbReference type="EMBL" id="LAZR01035895">
    <property type="protein sequence ID" value="KKL26267.1"/>
    <property type="molecule type" value="Genomic_DNA"/>
</dbReference>
<dbReference type="Pfam" id="PF01541">
    <property type="entry name" value="GIY-YIG"/>
    <property type="match status" value="1"/>
</dbReference>
<dbReference type="GO" id="GO:0004519">
    <property type="term" value="F:endonuclease activity"/>
    <property type="evidence" value="ECO:0007669"/>
    <property type="project" value="InterPro"/>
</dbReference>
<dbReference type="SMART" id="SM00465">
    <property type="entry name" value="GIYc"/>
    <property type="match status" value="1"/>
</dbReference>
<dbReference type="SUPFAM" id="SSF64496">
    <property type="entry name" value="DNA-binding domain of intron-encoded endonucleases"/>
    <property type="match status" value="1"/>
</dbReference>
<dbReference type="Gene3D" id="3.40.1440.10">
    <property type="entry name" value="GIY-YIG endonuclease"/>
    <property type="match status" value="1"/>
</dbReference>
<comment type="similarity">
    <text evidence="1">To endonucleases of group I introns of fungi and phage.</text>
</comment>
<dbReference type="InterPro" id="IPR003611">
    <property type="entry name" value="NUMOD3"/>
</dbReference>
<feature type="compositionally biased region" description="Basic and acidic residues" evidence="2">
    <location>
        <begin position="135"/>
        <end position="165"/>
    </location>
</feature>
<name>A0A0F9CIK9_9ZZZZ</name>
<dbReference type="InterPro" id="IPR000305">
    <property type="entry name" value="GIY-YIG_endonuc"/>
</dbReference>
<proteinExistence type="predicted"/>
<dbReference type="CDD" id="cd10443">
    <property type="entry name" value="GIY-YIG_HE_Tlr8p_PBC-V_like"/>
    <property type="match status" value="1"/>
</dbReference>